<gene>
    <name evidence="1" type="ORF">O0S08_02985</name>
</gene>
<reference evidence="1" key="1">
    <citation type="submission" date="2022-11" db="EMBL/GenBank/DDBJ databases">
        <title>Minimal conservation of predation-associated metabolite biosynthetic gene clusters underscores biosynthetic potential of Myxococcota including descriptions for ten novel species: Archangium lansinium sp. nov., Myxococcus landrumus sp. nov., Nannocystis bai.</title>
        <authorList>
            <person name="Ahearne A."/>
            <person name="Stevens C."/>
            <person name="Dowd S."/>
        </authorList>
    </citation>
    <scope>NUCLEOTIDE SEQUENCE</scope>
    <source>
        <strain evidence="1">Fl3</strain>
    </source>
</reference>
<dbReference type="RefSeq" id="WP_269037434.1">
    <property type="nucleotide sequence ID" value="NZ_CP114040.1"/>
</dbReference>
<evidence type="ECO:0000313" key="1">
    <source>
        <dbReference type="EMBL" id="WAS95102.1"/>
    </source>
</evidence>
<organism evidence="1 2">
    <name type="scientific">Nannocystis punicea</name>
    <dbReference type="NCBI Taxonomy" id="2995304"/>
    <lineage>
        <taxon>Bacteria</taxon>
        <taxon>Pseudomonadati</taxon>
        <taxon>Myxococcota</taxon>
        <taxon>Polyangia</taxon>
        <taxon>Nannocystales</taxon>
        <taxon>Nannocystaceae</taxon>
        <taxon>Nannocystis</taxon>
    </lineage>
</organism>
<accession>A0ABY7H7P6</accession>
<protein>
    <submittedName>
        <fullName evidence="1">Transporter</fullName>
    </submittedName>
</protein>
<keyword evidence="2" id="KW-1185">Reference proteome</keyword>
<proteinExistence type="predicted"/>
<dbReference type="EMBL" id="CP114040">
    <property type="protein sequence ID" value="WAS95102.1"/>
    <property type="molecule type" value="Genomic_DNA"/>
</dbReference>
<sequence>MWTLCLALWRLLAGDEEPRRVDPDRPTITNTTSTVPRGAVQIEAGVDAQVYGRASQDEFLVATPLIVRIGLHDRVELRVFDGDPFRWALGQTAARQQQEVSLGAKILLFERGTRTKTSLGLQPQLLPVSPLGKETFWAPLPAVVLLLSVEPGEWNISVNAGIKTAPADTGRCCEISDLFTASFSRTIVDQRLRFWGEAYARLDFPHTELAELAGDAGLMVHLHPRVALDVGALVGRARRTLVVSALAGLSVRFGPR</sequence>
<dbReference type="Proteomes" id="UP001164459">
    <property type="component" value="Chromosome"/>
</dbReference>
<evidence type="ECO:0000313" key="2">
    <source>
        <dbReference type="Proteomes" id="UP001164459"/>
    </source>
</evidence>
<name>A0ABY7H7P6_9BACT</name>